<protein>
    <submittedName>
        <fullName evidence="1">Uncharacterized protein</fullName>
    </submittedName>
</protein>
<accession>A0A1B2I9Z0</accession>
<dbReference type="KEGG" id="vg:29056981"/>
<dbReference type="RefSeq" id="YP_009290649.1">
    <property type="nucleotide sequence ID" value="NC_031107.2"/>
</dbReference>
<sequence>MRLIYDVPNEVNRYGSLKFFENVRDNVLGCIEAGNLEIAEHNIRQFYQDYAWAYIIATKYRNPDMLDSLLMHMTCNPIGNWNPQCDSSGMEIQLGANPGDKLLPQHMLIIDDAFSETEDESSTFLCAEDSDELNHFAALVAAKEQLTKELSTRTGLAALIESMLPGEIVSYIGESFEGMVVICNETLLGRGGNLQL</sequence>
<gene>
    <name evidence="1" type="ORF">ASESINO_31</name>
</gene>
<evidence type="ECO:0000313" key="1">
    <source>
        <dbReference type="EMBL" id="ANZ48044.1"/>
    </source>
</evidence>
<dbReference type="OrthoDB" id="26272at10239"/>
<name>A0A1B2I9Z0_9CAUD</name>
<proteinExistence type="predicted"/>
<organism evidence="1 2">
    <name type="scientific">Erwinia phage vB_EamM_Asesino</name>
    <dbReference type="NCBI Taxonomy" id="1883370"/>
    <lineage>
        <taxon>Viruses</taxon>
        <taxon>Duplodnaviria</taxon>
        <taxon>Heunggongvirae</taxon>
        <taxon>Uroviricota</taxon>
        <taxon>Caudoviricetes</taxon>
        <taxon>Chimalliviridae</taxon>
        <taxon>Erskinevirus</taxon>
        <taxon>Erskinevirus asesino</taxon>
    </lineage>
</organism>
<keyword evidence="2" id="KW-1185">Reference proteome</keyword>
<reference evidence="1" key="1">
    <citation type="submission" date="2016-06" db="EMBL/GenBank/DDBJ databases">
        <authorList>
            <person name="Berg J.A."/>
            <person name="Hyde J.R."/>
            <person name="Breakwell D.P."/>
            <person name="Hope S."/>
            <person name="Grose J.H."/>
        </authorList>
    </citation>
    <scope>NUCLEOTIDE SEQUENCE [LARGE SCALE GENOMIC DNA]</scope>
</reference>
<dbReference type="GeneID" id="29056981"/>
<evidence type="ECO:0000313" key="2">
    <source>
        <dbReference type="Proteomes" id="UP000202181"/>
    </source>
</evidence>
<dbReference type="Proteomes" id="UP000202181">
    <property type="component" value="Segment"/>
</dbReference>
<dbReference type="EMBL" id="KX397364">
    <property type="protein sequence ID" value="ANZ48044.1"/>
    <property type="molecule type" value="Genomic_DNA"/>
</dbReference>